<organism evidence="15 16">
    <name type="scientific">Clostridium intestinale DSM 6191</name>
    <dbReference type="NCBI Taxonomy" id="1121320"/>
    <lineage>
        <taxon>Bacteria</taxon>
        <taxon>Bacillati</taxon>
        <taxon>Bacillota</taxon>
        <taxon>Clostridia</taxon>
        <taxon>Eubacteriales</taxon>
        <taxon>Clostridiaceae</taxon>
        <taxon>Clostridium</taxon>
    </lineage>
</organism>
<dbReference type="Proteomes" id="UP000184241">
    <property type="component" value="Unassembled WGS sequence"/>
</dbReference>
<evidence type="ECO:0000259" key="14">
    <source>
        <dbReference type="SMART" id="SM00562"/>
    </source>
</evidence>
<proteinExistence type="inferred from homology"/>
<keyword evidence="7" id="KW-0547">Nucleotide-binding</keyword>
<dbReference type="InterPro" id="IPR036850">
    <property type="entry name" value="NDK-like_dom_sf"/>
</dbReference>
<comment type="cofactor">
    <cofactor evidence="1">
        <name>Mg(2+)</name>
        <dbReference type="ChEBI" id="CHEBI:18420"/>
    </cofactor>
</comment>
<evidence type="ECO:0000256" key="10">
    <source>
        <dbReference type="ARBA" id="ARBA00022842"/>
    </source>
</evidence>
<dbReference type="GO" id="GO:0005524">
    <property type="term" value="F:ATP binding"/>
    <property type="evidence" value="ECO:0007669"/>
    <property type="project" value="UniProtKB-KW"/>
</dbReference>
<dbReference type="SUPFAM" id="SSF54919">
    <property type="entry name" value="Nucleoside diphosphate kinase, NDK"/>
    <property type="match status" value="1"/>
</dbReference>
<evidence type="ECO:0000256" key="4">
    <source>
        <dbReference type="ARBA" id="ARBA00017632"/>
    </source>
</evidence>
<feature type="binding site" evidence="12">
    <location>
        <position position="88"/>
    </location>
    <ligand>
        <name>ATP</name>
        <dbReference type="ChEBI" id="CHEBI:30616"/>
    </ligand>
</feature>
<dbReference type="PANTHER" id="PTHR11349">
    <property type="entry name" value="NUCLEOSIDE DIPHOSPHATE KINASE"/>
    <property type="match status" value="1"/>
</dbReference>
<evidence type="ECO:0000256" key="13">
    <source>
        <dbReference type="RuleBase" id="RU004011"/>
    </source>
</evidence>
<feature type="domain" description="Nucleoside diphosphate kinase-like" evidence="14">
    <location>
        <begin position="4"/>
        <end position="134"/>
    </location>
</feature>
<feature type="binding site" evidence="12">
    <location>
        <position position="12"/>
    </location>
    <ligand>
        <name>ATP</name>
        <dbReference type="ChEBI" id="CHEBI:30616"/>
    </ligand>
</feature>
<dbReference type="PROSITE" id="PS51374">
    <property type="entry name" value="NDPK_LIKE"/>
    <property type="match status" value="1"/>
</dbReference>
<evidence type="ECO:0000256" key="2">
    <source>
        <dbReference type="ARBA" id="ARBA00008142"/>
    </source>
</evidence>
<feature type="binding site" evidence="12">
    <location>
        <position position="60"/>
    </location>
    <ligand>
        <name>ATP</name>
        <dbReference type="ChEBI" id="CHEBI:30616"/>
    </ligand>
</feature>
<dbReference type="CDD" id="cd04413">
    <property type="entry name" value="NDPk_I"/>
    <property type="match status" value="1"/>
</dbReference>
<evidence type="ECO:0000313" key="16">
    <source>
        <dbReference type="Proteomes" id="UP000184241"/>
    </source>
</evidence>
<evidence type="ECO:0000256" key="6">
    <source>
        <dbReference type="ARBA" id="ARBA00022723"/>
    </source>
</evidence>
<accession>A0A1M5Z4L0</accession>
<dbReference type="SMART" id="SM00562">
    <property type="entry name" value="NDK"/>
    <property type="match status" value="1"/>
</dbReference>
<dbReference type="GO" id="GO:0004550">
    <property type="term" value="F:nucleoside diphosphate kinase activity"/>
    <property type="evidence" value="ECO:0007669"/>
    <property type="project" value="UniProtKB-EC"/>
</dbReference>
<feature type="active site" description="Pros-phosphohistidine intermediate" evidence="12">
    <location>
        <position position="118"/>
    </location>
</feature>
<evidence type="ECO:0000313" key="15">
    <source>
        <dbReference type="EMBL" id="SHI19140.1"/>
    </source>
</evidence>
<keyword evidence="6" id="KW-0479">Metal-binding</keyword>
<sequence length="134" mass="15350">MTMIEKSFVLIKPDAVERNLIGKILDCYESNNLKIVAMKLFKVDKSLAEKHYEEHKEKVFYDNLIKYITRSPLCAVILEGENAVEEVRRINGATDPEKAEEGTIRKLFAVNKTENSVHSSDSKSSAEREIALWF</sequence>
<dbReference type="EC" id="2.7.4.6" evidence="3"/>
<evidence type="ECO:0000256" key="8">
    <source>
        <dbReference type="ARBA" id="ARBA00022777"/>
    </source>
</evidence>
<dbReference type="AlphaFoldDB" id="A0A1M5Z4L0"/>
<keyword evidence="10" id="KW-0460">Magnesium</keyword>
<keyword evidence="9" id="KW-0067">ATP-binding</keyword>
<reference evidence="15 16" key="1">
    <citation type="submission" date="2016-11" db="EMBL/GenBank/DDBJ databases">
        <authorList>
            <person name="Jaros S."/>
            <person name="Januszkiewicz K."/>
            <person name="Wedrychowicz H."/>
        </authorList>
    </citation>
    <scope>NUCLEOTIDE SEQUENCE [LARGE SCALE GENOMIC DNA]</scope>
    <source>
        <strain evidence="15 16">DSM 6191</strain>
    </source>
</reference>
<keyword evidence="8 15" id="KW-0418">Kinase</keyword>
<dbReference type="Pfam" id="PF00334">
    <property type="entry name" value="NDK"/>
    <property type="match status" value="1"/>
</dbReference>
<dbReference type="GO" id="GO:0006183">
    <property type="term" value="P:GTP biosynthetic process"/>
    <property type="evidence" value="ECO:0007669"/>
    <property type="project" value="InterPro"/>
</dbReference>
<dbReference type="GO" id="GO:0046872">
    <property type="term" value="F:metal ion binding"/>
    <property type="evidence" value="ECO:0007669"/>
    <property type="project" value="UniProtKB-KW"/>
</dbReference>
<evidence type="ECO:0000256" key="3">
    <source>
        <dbReference type="ARBA" id="ARBA00012966"/>
    </source>
</evidence>
<feature type="binding site" evidence="12">
    <location>
        <position position="115"/>
    </location>
    <ligand>
        <name>ATP</name>
        <dbReference type="ChEBI" id="CHEBI:30616"/>
    </ligand>
</feature>
<dbReference type="FunFam" id="3.30.70.141:FF:000003">
    <property type="entry name" value="Nucleoside diphosphate kinase"/>
    <property type="match status" value="1"/>
</dbReference>
<dbReference type="PRINTS" id="PR01243">
    <property type="entry name" value="NUCDPKINASE"/>
</dbReference>
<comment type="similarity">
    <text evidence="2 12 13">Belongs to the NDK family.</text>
</comment>
<gene>
    <name evidence="15" type="ORF">SAMN02745941_02586</name>
</gene>
<evidence type="ECO:0000256" key="11">
    <source>
        <dbReference type="ARBA" id="ARBA00023080"/>
    </source>
</evidence>
<dbReference type="InterPro" id="IPR001564">
    <property type="entry name" value="Nucleoside_diP_kinase"/>
</dbReference>
<dbReference type="GO" id="GO:0006241">
    <property type="term" value="P:CTP biosynthetic process"/>
    <property type="evidence" value="ECO:0007669"/>
    <property type="project" value="InterPro"/>
</dbReference>
<keyword evidence="5" id="KW-0808">Transferase</keyword>
<evidence type="ECO:0000256" key="12">
    <source>
        <dbReference type="PROSITE-ProRule" id="PRU00706"/>
    </source>
</evidence>
<evidence type="ECO:0000256" key="1">
    <source>
        <dbReference type="ARBA" id="ARBA00001946"/>
    </source>
</evidence>
<dbReference type="InterPro" id="IPR034907">
    <property type="entry name" value="NDK-like_dom"/>
</dbReference>
<name>A0A1M5Z4L0_9CLOT</name>
<evidence type="ECO:0000256" key="7">
    <source>
        <dbReference type="ARBA" id="ARBA00022741"/>
    </source>
</evidence>
<dbReference type="GO" id="GO:0006228">
    <property type="term" value="P:UTP biosynthetic process"/>
    <property type="evidence" value="ECO:0007669"/>
    <property type="project" value="InterPro"/>
</dbReference>
<keyword evidence="11" id="KW-0546">Nucleotide metabolism</keyword>
<feature type="binding site" evidence="12">
    <location>
        <position position="105"/>
    </location>
    <ligand>
        <name>ATP</name>
        <dbReference type="ChEBI" id="CHEBI:30616"/>
    </ligand>
</feature>
<dbReference type="Gene3D" id="3.30.70.141">
    <property type="entry name" value="Nucleoside diphosphate kinase-like domain"/>
    <property type="match status" value="1"/>
</dbReference>
<dbReference type="EMBL" id="FQXU01000007">
    <property type="protein sequence ID" value="SHI19140.1"/>
    <property type="molecule type" value="Genomic_DNA"/>
</dbReference>
<feature type="binding site" evidence="12">
    <location>
        <position position="94"/>
    </location>
    <ligand>
        <name>ATP</name>
        <dbReference type="ChEBI" id="CHEBI:30616"/>
    </ligand>
</feature>
<evidence type="ECO:0000256" key="5">
    <source>
        <dbReference type="ARBA" id="ARBA00022679"/>
    </source>
</evidence>
<protein>
    <recommendedName>
        <fullName evidence="4">Nucleoside diphosphate kinase</fullName>
        <ecNumber evidence="3">2.7.4.6</ecNumber>
    </recommendedName>
</protein>
<dbReference type="NCBIfam" id="NF001908">
    <property type="entry name" value="PRK00668.1"/>
    <property type="match status" value="1"/>
</dbReference>
<evidence type="ECO:0000256" key="9">
    <source>
        <dbReference type="ARBA" id="ARBA00022840"/>
    </source>
</evidence>